<keyword evidence="2" id="KW-1185">Reference proteome</keyword>
<protein>
    <submittedName>
        <fullName evidence="1">Uncharacterized protein</fullName>
    </submittedName>
</protein>
<proteinExistence type="predicted"/>
<organism evidence="1 2">
    <name type="scientific">Symbiodinium microadriaticum</name>
    <name type="common">Dinoflagellate</name>
    <name type="synonym">Zooxanthella microadriatica</name>
    <dbReference type="NCBI Taxonomy" id="2951"/>
    <lineage>
        <taxon>Eukaryota</taxon>
        <taxon>Sar</taxon>
        <taxon>Alveolata</taxon>
        <taxon>Dinophyceae</taxon>
        <taxon>Suessiales</taxon>
        <taxon>Symbiodiniaceae</taxon>
        <taxon>Symbiodinium</taxon>
    </lineage>
</organism>
<reference evidence="1 2" key="1">
    <citation type="submission" date="2016-02" db="EMBL/GenBank/DDBJ databases">
        <title>Genome analysis of coral dinoflagellate symbionts highlights evolutionary adaptations to a symbiotic lifestyle.</title>
        <authorList>
            <person name="Aranda M."/>
            <person name="Li Y."/>
            <person name="Liew Y.J."/>
            <person name="Baumgarten S."/>
            <person name="Simakov O."/>
            <person name="Wilson M."/>
            <person name="Piel J."/>
            <person name="Ashoor H."/>
            <person name="Bougouffa S."/>
            <person name="Bajic V.B."/>
            <person name="Ryu T."/>
            <person name="Ravasi T."/>
            <person name="Bayer T."/>
            <person name="Micklem G."/>
            <person name="Kim H."/>
            <person name="Bhak J."/>
            <person name="Lajeunesse T.C."/>
            <person name="Voolstra C.R."/>
        </authorList>
    </citation>
    <scope>NUCLEOTIDE SEQUENCE [LARGE SCALE GENOMIC DNA]</scope>
    <source>
        <strain evidence="1 2">CCMP2467</strain>
    </source>
</reference>
<accession>A0A1Q9BYM5</accession>
<gene>
    <name evidence="1" type="ORF">AK812_SmicGene44368</name>
</gene>
<comment type="caution">
    <text evidence="1">The sequence shown here is derived from an EMBL/GenBank/DDBJ whole genome shotgun (WGS) entry which is preliminary data.</text>
</comment>
<dbReference type="Proteomes" id="UP000186817">
    <property type="component" value="Unassembled WGS sequence"/>
</dbReference>
<sequence>MKVDILPGGLCEAPLLAAVINNNDFNITPIHHLQGQLRKEPIEHLLALETRTKIGMANPAYNLTRFVWHQGRTAPACAMTVHQVLKIVVLHCRNAAQSMLVNWLPWTEWTSADPRNPPAMAVFDPALAIWRARGGDVVLPASGCDDIDAGRDSGLNRSSCQAGWDAEDRRIGYSEARRAECVAADREQAVLQLLMGSSATTLAGILGKLDAVICEGAPSDDSGEFPWPQLRGVWEDLRRVGQALQPDIFAGREFGEAISDKRELGERGVDMVDMLDAMSADV</sequence>
<evidence type="ECO:0000313" key="1">
    <source>
        <dbReference type="EMBL" id="OLP75784.1"/>
    </source>
</evidence>
<evidence type="ECO:0000313" key="2">
    <source>
        <dbReference type="Proteomes" id="UP000186817"/>
    </source>
</evidence>
<dbReference type="AlphaFoldDB" id="A0A1Q9BYM5"/>
<dbReference type="EMBL" id="LSRX01002282">
    <property type="protein sequence ID" value="OLP75784.1"/>
    <property type="molecule type" value="Genomic_DNA"/>
</dbReference>
<name>A0A1Q9BYM5_SYMMI</name>